<dbReference type="PANTHER" id="PTHR33388:SF2">
    <property type="entry name" value="PROTEIN SPOROCYTELESS"/>
    <property type="match status" value="1"/>
</dbReference>
<dbReference type="AlphaFoldDB" id="A0A2P6PLW2"/>
<comment type="caution">
    <text evidence="5">The sequence shown here is derived from an EMBL/GenBank/DDBJ whole genome shotgun (WGS) entry which is preliminary data.</text>
</comment>
<feature type="compositionally biased region" description="Basic and acidic residues" evidence="4">
    <location>
        <begin position="23"/>
        <end position="32"/>
    </location>
</feature>
<evidence type="ECO:0000256" key="1">
    <source>
        <dbReference type="ARBA" id="ARBA00022491"/>
    </source>
</evidence>
<accession>A0A2P6PLW2</accession>
<dbReference type="Proteomes" id="UP000238479">
    <property type="component" value="Chromosome 6"/>
</dbReference>
<dbReference type="Gramene" id="PRQ22922">
    <property type="protein sequence ID" value="PRQ22922"/>
    <property type="gene ID" value="RchiOBHm_Chr6g0255571"/>
</dbReference>
<evidence type="ECO:0000256" key="3">
    <source>
        <dbReference type="ARBA" id="ARBA00023163"/>
    </source>
</evidence>
<proteinExistence type="predicted"/>
<keyword evidence="3" id="KW-0804">Transcription</keyword>
<sequence>MYRPVMLMASDYQSTTQDSSRFGSEESKKPETTTKTSTSSKGKSRKSAKPKRPKPQRGVGVAQLERLRLQQRGVGVTKLTQMPLPHILPQPQPQTQVIQNVGFPDHQQRQFQYYPNPETRADPLLSIPVLYGASNYDGAMSTGSGLVGLDRTSLFVQTVSGNGGSAGFGYGYNVRLQNDVGGLVMDPNQYGVVGAGAPNRGAVYEISNELSSIPKMKQKPSSSSSSEYCCCCKQKKRFNCGNNMGFGESPAVFPMVNSSDLPGFDQQNIPNVRVAGEIGVGFNAGTYLDRRSSLVDESVEVRAVHRKGRQAGGDIMKEYEFFPDHNNNSSSVVSSGTYPMEHNIVASSTNSSSVGRSSEASDQHLGSAFEGADMMMMMMSSGHSPVDLSLKLSF</sequence>
<dbReference type="STRING" id="74649.A0A2P6PLW2"/>
<dbReference type="OMA" id="HHENSKE"/>
<dbReference type="GO" id="GO:0003700">
    <property type="term" value="F:DNA-binding transcription factor activity"/>
    <property type="evidence" value="ECO:0007669"/>
    <property type="project" value="InterPro"/>
</dbReference>
<protein>
    <submittedName>
        <fullName evidence="5">Putative transcription factor NOZZLE family</fullName>
    </submittedName>
</protein>
<feature type="compositionally biased region" description="Basic residues" evidence="4">
    <location>
        <begin position="42"/>
        <end position="55"/>
    </location>
</feature>
<evidence type="ECO:0000313" key="5">
    <source>
        <dbReference type="EMBL" id="PRQ22922.1"/>
    </source>
</evidence>
<dbReference type="InterPro" id="IPR040356">
    <property type="entry name" value="SPEAR"/>
</dbReference>
<feature type="region of interest" description="Disordered" evidence="4">
    <location>
        <begin position="1"/>
        <end position="63"/>
    </location>
</feature>
<keyword evidence="6" id="KW-1185">Reference proteome</keyword>
<evidence type="ECO:0000256" key="4">
    <source>
        <dbReference type="SAM" id="MobiDB-lite"/>
    </source>
</evidence>
<feature type="compositionally biased region" description="Polar residues" evidence="4">
    <location>
        <begin position="11"/>
        <end position="22"/>
    </location>
</feature>
<evidence type="ECO:0000313" key="6">
    <source>
        <dbReference type="Proteomes" id="UP000238479"/>
    </source>
</evidence>
<gene>
    <name evidence="5" type="ORF">RchiOBHm_Chr6g0255571</name>
</gene>
<evidence type="ECO:0000256" key="2">
    <source>
        <dbReference type="ARBA" id="ARBA00023015"/>
    </source>
</evidence>
<dbReference type="OrthoDB" id="1917522at2759"/>
<dbReference type="PANTHER" id="PTHR33388">
    <property type="entry name" value="OS01G0212500 PROTEIN"/>
    <property type="match status" value="1"/>
</dbReference>
<organism evidence="5 6">
    <name type="scientific">Rosa chinensis</name>
    <name type="common">China rose</name>
    <dbReference type="NCBI Taxonomy" id="74649"/>
    <lineage>
        <taxon>Eukaryota</taxon>
        <taxon>Viridiplantae</taxon>
        <taxon>Streptophyta</taxon>
        <taxon>Embryophyta</taxon>
        <taxon>Tracheophyta</taxon>
        <taxon>Spermatophyta</taxon>
        <taxon>Magnoliopsida</taxon>
        <taxon>eudicotyledons</taxon>
        <taxon>Gunneridae</taxon>
        <taxon>Pentapetalae</taxon>
        <taxon>rosids</taxon>
        <taxon>fabids</taxon>
        <taxon>Rosales</taxon>
        <taxon>Rosaceae</taxon>
        <taxon>Rosoideae</taxon>
        <taxon>Rosoideae incertae sedis</taxon>
        <taxon>Rosa</taxon>
    </lineage>
</organism>
<keyword evidence="1" id="KW-0678">Repressor</keyword>
<name>A0A2P6PLW2_ROSCH</name>
<dbReference type="EMBL" id="PDCK01000044">
    <property type="protein sequence ID" value="PRQ22922.1"/>
    <property type="molecule type" value="Genomic_DNA"/>
</dbReference>
<reference evidence="5 6" key="1">
    <citation type="journal article" date="2018" name="Nat. Genet.">
        <title>The Rosa genome provides new insights in the design of modern roses.</title>
        <authorList>
            <person name="Bendahmane M."/>
        </authorList>
    </citation>
    <scope>NUCLEOTIDE SEQUENCE [LARGE SCALE GENOMIC DNA]</scope>
    <source>
        <strain evidence="6">cv. Old Blush</strain>
    </source>
</reference>
<keyword evidence="2" id="KW-0805">Transcription regulation</keyword>